<reference evidence="14" key="1">
    <citation type="submission" date="2023-02" db="EMBL/GenBank/DDBJ databases">
        <title>Tahibacter soli sp. nov. isolated from soil.</title>
        <authorList>
            <person name="Baek J.H."/>
            <person name="Lee J.K."/>
            <person name="Choi D.G."/>
            <person name="Jeon C.O."/>
        </authorList>
    </citation>
    <scope>NUCLEOTIDE SEQUENCE</scope>
    <source>
        <strain evidence="14">BL</strain>
    </source>
</reference>
<dbReference type="GO" id="GO:0005886">
    <property type="term" value="C:plasma membrane"/>
    <property type="evidence" value="ECO:0007669"/>
    <property type="project" value="UniProtKB-SubCell"/>
</dbReference>
<keyword evidence="11" id="KW-0697">Rotamase</keyword>
<evidence type="ECO:0000259" key="13">
    <source>
        <dbReference type="PROSITE" id="PS50198"/>
    </source>
</evidence>
<keyword evidence="6 12" id="KW-0472">Membrane</keyword>
<protein>
    <recommendedName>
        <fullName evidence="9">Periplasmic chaperone PpiD</fullName>
    </recommendedName>
    <alternativeName>
        <fullName evidence="10">Periplasmic folding chaperone</fullName>
    </alternativeName>
</protein>
<keyword evidence="15" id="KW-1185">Reference proteome</keyword>
<evidence type="ECO:0000256" key="4">
    <source>
        <dbReference type="ARBA" id="ARBA00022692"/>
    </source>
</evidence>
<feature type="transmembrane region" description="Helical" evidence="12">
    <location>
        <begin position="12"/>
        <end position="30"/>
    </location>
</feature>
<organism evidence="14 15">
    <name type="scientific">Tahibacter soli</name>
    <dbReference type="NCBI Taxonomy" id="2983605"/>
    <lineage>
        <taxon>Bacteria</taxon>
        <taxon>Pseudomonadati</taxon>
        <taxon>Pseudomonadota</taxon>
        <taxon>Gammaproteobacteria</taxon>
        <taxon>Lysobacterales</taxon>
        <taxon>Rhodanobacteraceae</taxon>
        <taxon>Tahibacter</taxon>
    </lineage>
</organism>
<comment type="caution">
    <text evidence="14">The sequence shown here is derived from an EMBL/GenBank/DDBJ whole genome shotgun (WGS) entry which is preliminary data.</text>
</comment>
<dbReference type="Pfam" id="PF13624">
    <property type="entry name" value="SurA_N_3"/>
    <property type="match status" value="1"/>
</dbReference>
<dbReference type="PANTHER" id="PTHR47529:SF1">
    <property type="entry name" value="PERIPLASMIC CHAPERONE PPID"/>
    <property type="match status" value="1"/>
</dbReference>
<dbReference type="Pfam" id="PF00639">
    <property type="entry name" value="Rotamase"/>
    <property type="match status" value="1"/>
</dbReference>
<evidence type="ECO:0000256" key="9">
    <source>
        <dbReference type="ARBA" id="ARBA00040743"/>
    </source>
</evidence>
<dbReference type="InterPro" id="IPR023058">
    <property type="entry name" value="PPIase_PpiC_CS"/>
</dbReference>
<dbReference type="RefSeq" id="WP_263540565.1">
    <property type="nucleotide sequence ID" value="NZ_JAOVZO020000020.1"/>
</dbReference>
<dbReference type="PROSITE" id="PS01096">
    <property type="entry name" value="PPIC_PPIASE_1"/>
    <property type="match status" value="1"/>
</dbReference>
<dbReference type="InterPro" id="IPR052029">
    <property type="entry name" value="PpiD_chaperone"/>
</dbReference>
<keyword evidence="5 12" id="KW-1133">Transmembrane helix</keyword>
<dbReference type="InterPro" id="IPR000297">
    <property type="entry name" value="PPIase_PpiC"/>
</dbReference>
<keyword evidence="11" id="KW-0413">Isomerase</keyword>
<evidence type="ECO:0000256" key="5">
    <source>
        <dbReference type="ARBA" id="ARBA00022989"/>
    </source>
</evidence>
<evidence type="ECO:0000256" key="11">
    <source>
        <dbReference type="PROSITE-ProRule" id="PRU00278"/>
    </source>
</evidence>
<dbReference type="SUPFAM" id="SSF109998">
    <property type="entry name" value="Triger factor/SurA peptide-binding domain-like"/>
    <property type="match status" value="1"/>
</dbReference>
<feature type="domain" description="PpiC" evidence="13">
    <location>
        <begin position="264"/>
        <end position="365"/>
    </location>
</feature>
<dbReference type="Gene3D" id="3.10.50.40">
    <property type="match status" value="1"/>
</dbReference>
<evidence type="ECO:0000256" key="2">
    <source>
        <dbReference type="ARBA" id="ARBA00022475"/>
    </source>
</evidence>
<dbReference type="AlphaFoldDB" id="A0A9X4BMJ2"/>
<keyword evidence="2" id="KW-1003">Cell membrane</keyword>
<dbReference type="InterPro" id="IPR027304">
    <property type="entry name" value="Trigger_fact/SurA_dom_sf"/>
</dbReference>
<name>A0A9X4BMJ2_9GAMM</name>
<evidence type="ECO:0000313" key="14">
    <source>
        <dbReference type="EMBL" id="MDC8015374.1"/>
    </source>
</evidence>
<dbReference type="PROSITE" id="PS50198">
    <property type="entry name" value="PPIC_PPIASE_2"/>
    <property type="match status" value="1"/>
</dbReference>
<comment type="subcellular location">
    <subcellularLocation>
        <location evidence="1">Cell inner membrane</location>
        <topology evidence="1">Single-pass type II membrane protein</topology>
        <orientation evidence="1">Periplasmic side</orientation>
    </subcellularLocation>
</comment>
<comment type="similarity">
    <text evidence="8">Belongs to the PpiD chaperone family.</text>
</comment>
<gene>
    <name evidence="14" type="ORF">OD750_022800</name>
</gene>
<dbReference type="SUPFAM" id="SSF54534">
    <property type="entry name" value="FKBP-like"/>
    <property type="match status" value="1"/>
</dbReference>
<evidence type="ECO:0000256" key="12">
    <source>
        <dbReference type="SAM" id="Phobius"/>
    </source>
</evidence>
<evidence type="ECO:0000256" key="3">
    <source>
        <dbReference type="ARBA" id="ARBA00022519"/>
    </source>
</evidence>
<keyword evidence="3" id="KW-0997">Cell inner membrane</keyword>
<evidence type="ECO:0000256" key="10">
    <source>
        <dbReference type="ARBA" id="ARBA00042775"/>
    </source>
</evidence>
<evidence type="ECO:0000256" key="1">
    <source>
        <dbReference type="ARBA" id="ARBA00004382"/>
    </source>
</evidence>
<keyword evidence="4 12" id="KW-0812">Transmembrane</keyword>
<dbReference type="Proteomes" id="UP001139971">
    <property type="component" value="Unassembled WGS sequence"/>
</dbReference>
<dbReference type="Gene3D" id="1.10.4030.10">
    <property type="entry name" value="Porin chaperone SurA, peptide-binding domain"/>
    <property type="match status" value="1"/>
</dbReference>
<accession>A0A9X4BMJ2</accession>
<dbReference type="GO" id="GO:0003755">
    <property type="term" value="F:peptidyl-prolyl cis-trans isomerase activity"/>
    <property type="evidence" value="ECO:0007669"/>
    <property type="project" value="UniProtKB-KW"/>
</dbReference>
<evidence type="ECO:0000256" key="7">
    <source>
        <dbReference type="ARBA" id="ARBA00023186"/>
    </source>
</evidence>
<keyword evidence="7" id="KW-0143">Chaperone</keyword>
<evidence type="ECO:0000256" key="6">
    <source>
        <dbReference type="ARBA" id="ARBA00023136"/>
    </source>
</evidence>
<evidence type="ECO:0000256" key="8">
    <source>
        <dbReference type="ARBA" id="ARBA00038408"/>
    </source>
</evidence>
<evidence type="ECO:0000313" key="15">
    <source>
        <dbReference type="Proteomes" id="UP001139971"/>
    </source>
</evidence>
<dbReference type="InterPro" id="IPR046357">
    <property type="entry name" value="PPIase_dom_sf"/>
</dbReference>
<sequence>MLQALREKTSGLIAKIVLGALIFVFSFFGIESYFQAQNQTWLAKVGKNEITQEAFTERLNRERQNMLSRMGGQGDVSIFERPETKRAILRQMIDEELWVVANEKYGINVTDKQLRDTIAAVPQFQTDGKFDPAVYKSLLIAIRKTADQYESETRRDMAWRVLPIQLNSLGTVTPRDIDAFIKLRDQTRDLRQLTLAKPAAESVKIEDAAIETYYKQNSAQYMTPELVSLDYVEIDGAALKLDVAPDEATLRARYEKEKARFVTPEQRLASHILVQAKGSDADAQKKALAKAQELAAQIKGGKAFADVAKQNSEDLGSKAQGGDLGWLEKGVTDPAFEQVLFSLKKGDISDPILSGEGYHLVELRDVREQKEKSFDEVKEELGKDLLESERERRVSEETGKAIDAAQSDLTSLEPAAKAIGSTVKKTELFSRQGGAGIAANPDVLKAAFSDSVRVEGANSDAIDIGGDKKVLIRLAEHKPSEARPLDSVREEIRAKLVAESLAKQAKEQADALLDRLNKGETLDAIATELKLKASESKGTGRRAANLDSALVTAAFKLPRPAEGKPAYASVALADGAYALVAVDAVHEGDVSKVDEAGRTAVLSQLQNEAGLSGVLQFLESMRQEIRVEIADERLTSQ</sequence>
<dbReference type="EMBL" id="JAOVZO020000020">
    <property type="protein sequence ID" value="MDC8015374.1"/>
    <property type="molecule type" value="Genomic_DNA"/>
</dbReference>
<proteinExistence type="inferred from homology"/>
<dbReference type="PANTHER" id="PTHR47529">
    <property type="entry name" value="PEPTIDYL-PROLYL CIS-TRANS ISOMERASE D"/>
    <property type="match status" value="1"/>
</dbReference>